<dbReference type="SUPFAM" id="SSF55874">
    <property type="entry name" value="ATPase domain of HSP90 chaperone/DNA topoisomerase II/histidine kinase"/>
    <property type="match status" value="1"/>
</dbReference>
<dbReference type="InterPro" id="IPR011712">
    <property type="entry name" value="Sig_transdc_His_kin_sub3_dim/P"/>
</dbReference>
<dbReference type="Pfam" id="PF13424">
    <property type="entry name" value="TPR_12"/>
    <property type="match status" value="1"/>
</dbReference>
<dbReference type="Proteomes" id="UP001139411">
    <property type="component" value="Unassembled WGS sequence"/>
</dbReference>
<dbReference type="GO" id="GO:0046983">
    <property type="term" value="F:protein dimerization activity"/>
    <property type="evidence" value="ECO:0007669"/>
    <property type="project" value="InterPro"/>
</dbReference>
<dbReference type="EMBL" id="JAKFFV010000003">
    <property type="protein sequence ID" value="MCF2497546.1"/>
    <property type="molecule type" value="Genomic_DNA"/>
</dbReference>
<organism evidence="6 7">
    <name type="scientific">Dyadobacter chenhuakuii</name>
    <dbReference type="NCBI Taxonomy" id="2909339"/>
    <lineage>
        <taxon>Bacteria</taxon>
        <taxon>Pseudomonadati</taxon>
        <taxon>Bacteroidota</taxon>
        <taxon>Cytophagia</taxon>
        <taxon>Cytophagales</taxon>
        <taxon>Spirosomataceae</taxon>
        <taxon>Dyadobacter</taxon>
    </lineage>
</organism>
<dbReference type="InterPro" id="IPR019734">
    <property type="entry name" value="TPR_rpt"/>
</dbReference>
<dbReference type="PANTHER" id="PTHR24421">
    <property type="entry name" value="NITRATE/NITRITE SENSOR PROTEIN NARX-RELATED"/>
    <property type="match status" value="1"/>
</dbReference>
<dbReference type="AlphaFoldDB" id="A0A9X1TZS8"/>
<dbReference type="InterPro" id="IPR050482">
    <property type="entry name" value="Sensor_HK_TwoCompSys"/>
</dbReference>
<dbReference type="SUPFAM" id="SSF81901">
    <property type="entry name" value="HCP-like"/>
    <property type="match status" value="1"/>
</dbReference>
<proteinExistence type="predicted"/>
<dbReference type="SUPFAM" id="SSF48452">
    <property type="entry name" value="TPR-like"/>
    <property type="match status" value="1"/>
</dbReference>
<dbReference type="PROSITE" id="PS50109">
    <property type="entry name" value="HIS_KIN"/>
    <property type="match status" value="1"/>
</dbReference>
<evidence type="ECO:0000259" key="5">
    <source>
        <dbReference type="PROSITE" id="PS50109"/>
    </source>
</evidence>
<dbReference type="InterPro" id="IPR011990">
    <property type="entry name" value="TPR-like_helical_dom_sf"/>
</dbReference>
<keyword evidence="4" id="KW-0472">Membrane</keyword>
<dbReference type="Gene3D" id="3.30.565.10">
    <property type="entry name" value="Histidine kinase-like ATPase, C-terminal domain"/>
    <property type="match status" value="1"/>
</dbReference>
<reference evidence="6" key="1">
    <citation type="submission" date="2022-01" db="EMBL/GenBank/DDBJ databases">
        <title>Novel species in genus Dyadobacter.</title>
        <authorList>
            <person name="Ma C."/>
        </authorList>
    </citation>
    <scope>NUCLEOTIDE SEQUENCE</scope>
    <source>
        <strain evidence="6">CY357</strain>
    </source>
</reference>
<dbReference type="CDD" id="cd16917">
    <property type="entry name" value="HATPase_UhpB-NarQ-NarX-like"/>
    <property type="match status" value="1"/>
</dbReference>
<sequence length="597" mass="68796">MGNLYRLLTILSLATLVSGSRCTSVSDHNDSVGAKKDVVEAVPVEGFAEDTVLILKYHQFAKEYLFQDAEKAMFYSKHVLRLSQKHRWSKGKILAYNLLSTYYLMDGSYDVLRELSNETMSLSKDLPFYTAYSKYFLAESYSEYRQWDSAQINYRQAIAIFEELGEDSSAATCINALGNSYREKSLFAEAIPYYEQAYARFDKMNSDWGRATVLQNRGYLHVIRKEREQAEDLLKRSLVLFQKINNRYGELNVLNDLANIYCLSNQNELAITTAARALDYSTIFHSSQQTNWALLSLARAYKNKKMFREALDYMEKVIFNRRMLHTEYVQRQYTMFQLSYDNQIMDSQIQNKIIAEQRTVQRFLIGFSCLIIAFAAFLWFNNKKLRRKNAEISEAMARGQAIERKRVAAELHDNLGGTLASLNWYLFGIDKKVLSPEEQKIYESVHQMVGAAYREVRSLSHNLMPPELEEHGLVMAMHRLIDKMNENKNIEFSFNVSGMSHRLNNKTEFELYSIVLELTNNIIKHSGANKASINLTENKNIHLTIIDNGNGMVEPSRQGVGLKNVKNRVESLRGKVQIISQQPKGLKVDIEIPKTLI</sequence>
<dbReference type="RefSeq" id="WP_235160770.1">
    <property type="nucleotide sequence ID" value="NZ_JAKFFV010000003.1"/>
</dbReference>
<dbReference type="Gene3D" id="1.25.40.10">
    <property type="entry name" value="Tetratricopeptide repeat domain"/>
    <property type="match status" value="1"/>
</dbReference>
<dbReference type="Pfam" id="PF07730">
    <property type="entry name" value="HisKA_3"/>
    <property type="match status" value="1"/>
</dbReference>
<dbReference type="GO" id="GO:0016020">
    <property type="term" value="C:membrane"/>
    <property type="evidence" value="ECO:0007669"/>
    <property type="project" value="InterPro"/>
</dbReference>
<feature type="transmembrane region" description="Helical" evidence="4">
    <location>
        <begin position="363"/>
        <end position="380"/>
    </location>
</feature>
<comment type="caution">
    <text evidence="6">The sequence shown here is derived from an EMBL/GenBank/DDBJ whole genome shotgun (WGS) entry which is preliminary data.</text>
</comment>
<keyword evidence="1" id="KW-0808">Transferase</keyword>
<evidence type="ECO:0000256" key="1">
    <source>
        <dbReference type="ARBA" id="ARBA00022679"/>
    </source>
</evidence>
<keyword evidence="4" id="KW-0812">Transmembrane</keyword>
<evidence type="ECO:0000313" key="6">
    <source>
        <dbReference type="EMBL" id="MCF2497546.1"/>
    </source>
</evidence>
<name>A0A9X1TZS8_9BACT</name>
<evidence type="ECO:0000256" key="4">
    <source>
        <dbReference type="SAM" id="Phobius"/>
    </source>
</evidence>
<accession>A0A9X1TZS8</accession>
<dbReference type="SMART" id="SM00028">
    <property type="entry name" value="TPR"/>
    <property type="match status" value="5"/>
</dbReference>
<evidence type="ECO:0000313" key="7">
    <source>
        <dbReference type="Proteomes" id="UP001139411"/>
    </source>
</evidence>
<evidence type="ECO:0000256" key="3">
    <source>
        <dbReference type="ARBA" id="ARBA00023012"/>
    </source>
</evidence>
<evidence type="ECO:0000256" key="2">
    <source>
        <dbReference type="ARBA" id="ARBA00022777"/>
    </source>
</evidence>
<dbReference type="InterPro" id="IPR036890">
    <property type="entry name" value="HATPase_C_sf"/>
</dbReference>
<gene>
    <name evidence="6" type="ORF">L0661_04465</name>
</gene>
<keyword evidence="2" id="KW-0418">Kinase</keyword>
<dbReference type="SMART" id="SM00387">
    <property type="entry name" value="HATPase_c"/>
    <property type="match status" value="1"/>
</dbReference>
<keyword evidence="3" id="KW-0902">Two-component regulatory system</keyword>
<dbReference type="Pfam" id="PF02518">
    <property type="entry name" value="HATPase_c"/>
    <property type="match status" value="1"/>
</dbReference>
<keyword evidence="4" id="KW-1133">Transmembrane helix</keyword>
<dbReference type="InterPro" id="IPR003594">
    <property type="entry name" value="HATPase_dom"/>
</dbReference>
<dbReference type="GO" id="GO:0000155">
    <property type="term" value="F:phosphorelay sensor kinase activity"/>
    <property type="evidence" value="ECO:0007669"/>
    <property type="project" value="InterPro"/>
</dbReference>
<protein>
    <submittedName>
        <fullName evidence="6">Tetratricopeptide repeat protein</fullName>
    </submittedName>
</protein>
<dbReference type="InterPro" id="IPR005467">
    <property type="entry name" value="His_kinase_dom"/>
</dbReference>
<feature type="domain" description="Histidine kinase" evidence="5">
    <location>
        <begin position="406"/>
        <end position="596"/>
    </location>
</feature>
<dbReference type="Gene3D" id="1.20.5.1930">
    <property type="match status" value="1"/>
</dbReference>